<keyword evidence="6" id="KW-0175">Coiled coil</keyword>
<feature type="domain" description="K-box" evidence="8">
    <location>
        <begin position="82"/>
        <end position="168"/>
    </location>
</feature>
<dbReference type="SUPFAM" id="SSF55455">
    <property type="entry name" value="SRF-like"/>
    <property type="match status" value="1"/>
</dbReference>
<dbReference type="GO" id="GO:0045944">
    <property type="term" value="P:positive regulation of transcription by RNA polymerase II"/>
    <property type="evidence" value="ECO:0007669"/>
    <property type="project" value="InterPro"/>
</dbReference>
<evidence type="ECO:0000313" key="9">
    <source>
        <dbReference type="EMBL" id="WAQ93399.1"/>
    </source>
</evidence>
<dbReference type="GO" id="GO:0003700">
    <property type="term" value="F:DNA-binding transcription factor activity"/>
    <property type="evidence" value="ECO:0007669"/>
    <property type="project" value="InterPro"/>
</dbReference>
<evidence type="ECO:0000256" key="3">
    <source>
        <dbReference type="ARBA" id="ARBA00023125"/>
    </source>
</evidence>
<dbReference type="PROSITE" id="PS51297">
    <property type="entry name" value="K_BOX"/>
    <property type="match status" value="1"/>
</dbReference>
<reference evidence="9" key="1">
    <citation type="submission" date="2022-03" db="EMBL/GenBank/DDBJ databases">
        <authorList>
            <person name="Liao Z."/>
            <person name="Liu Y."/>
            <person name="Wang Y."/>
            <person name="Lu Q."/>
            <person name="Peng Y."/>
            <person name="Liu Q."/>
        </authorList>
    </citation>
    <scope>NUCLEOTIDE SEQUENCE</scope>
</reference>
<evidence type="ECO:0000256" key="6">
    <source>
        <dbReference type="SAM" id="Coils"/>
    </source>
</evidence>
<dbReference type="GO" id="GO:0005634">
    <property type="term" value="C:nucleus"/>
    <property type="evidence" value="ECO:0007669"/>
    <property type="project" value="UniProtKB-SubCell"/>
</dbReference>
<dbReference type="GO" id="GO:0000977">
    <property type="term" value="F:RNA polymerase II transcription regulatory region sequence-specific DNA binding"/>
    <property type="evidence" value="ECO:0007669"/>
    <property type="project" value="InterPro"/>
</dbReference>
<dbReference type="EMBL" id="OM913618">
    <property type="protein sequence ID" value="WAQ93399.1"/>
    <property type="molecule type" value="mRNA"/>
</dbReference>
<comment type="subcellular location">
    <subcellularLocation>
        <location evidence="1">Nucleus</location>
    </subcellularLocation>
</comment>
<evidence type="ECO:0000256" key="1">
    <source>
        <dbReference type="ARBA" id="ARBA00004123"/>
    </source>
</evidence>
<dbReference type="PANTHER" id="PTHR48019">
    <property type="entry name" value="SERUM RESPONSE FACTOR HOMOLOG"/>
    <property type="match status" value="1"/>
</dbReference>
<protein>
    <submittedName>
        <fullName evidence="9">FBP1</fullName>
    </submittedName>
</protein>
<keyword evidence="5" id="KW-0539">Nucleus</keyword>
<dbReference type="InterPro" id="IPR002487">
    <property type="entry name" value="TF_Kbox"/>
</dbReference>
<accession>A0A9E9G0M1</accession>
<dbReference type="InterPro" id="IPR036879">
    <property type="entry name" value="TF_MADSbox_sf"/>
</dbReference>
<evidence type="ECO:0000259" key="8">
    <source>
        <dbReference type="PROSITE" id="PS51297"/>
    </source>
</evidence>
<dbReference type="PRINTS" id="PR00404">
    <property type="entry name" value="MADSDOMAIN"/>
</dbReference>
<name>A0A9E9G0M1_9ROSI</name>
<sequence>MGRGKIEIKRIENLNNRQVTYSKRKNGLIKKTKEIAVLCDAKAVVIIVPLSGKIHEYCSAPLADILDQYHRETRKRLWDPHHETLSNEIERIKRENDSMQIKLRQLKGEDITPLKPKELICLEDALANGLAGVRDKQTEKIDGMRENGKMMEEEHNYLKFILRQQEIAMQQQHMTMENNTREIENGYHQQRENHEYNLHMPLTFNMQPI</sequence>
<dbReference type="CDD" id="cd00265">
    <property type="entry name" value="MADS_MEF2_like"/>
    <property type="match status" value="1"/>
</dbReference>
<feature type="domain" description="MADS-box" evidence="7">
    <location>
        <begin position="1"/>
        <end position="61"/>
    </location>
</feature>
<keyword evidence="4" id="KW-0804">Transcription</keyword>
<dbReference type="Gene3D" id="3.40.1810.10">
    <property type="entry name" value="Transcription factor, MADS-box"/>
    <property type="match status" value="1"/>
</dbReference>
<dbReference type="InterPro" id="IPR050142">
    <property type="entry name" value="MADS-box/MEF2_TF"/>
</dbReference>
<evidence type="ECO:0000256" key="4">
    <source>
        <dbReference type="ARBA" id="ARBA00023163"/>
    </source>
</evidence>
<evidence type="ECO:0000256" key="5">
    <source>
        <dbReference type="ARBA" id="ARBA00023242"/>
    </source>
</evidence>
<dbReference type="InterPro" id="IPR002100">
    <property type="entry name" value="TF_MADSbox"/>
</dbReference>
<organism evidence="9">
    <name type="scientific">Zanthoxylum armatum</name>
    <dbReference type="NCBI Taxonomy" id="67938"/>
    <lineage>
        <taxon>Eukaryota</taxon>
        <taxon>Viridiplantae</taxon>
        <taxon>Streptophyta</taxon>
        <taxon>Embryophyta</taxon>
        <taxon>Tracheophyta</taxon>
        <taxon>Spermatophyta</taxon>
        <taxon>Magnoliopsida</taxon>
        <taxon>eudicotyledons</taxon>
        <taxon>Gunneridae</taxon>
        <taxon>Pentapetalae</taxon>
        <taxon>rosids</taxon>
        <taxon>malvids</taxon>
        <taxon>Sapindales</taxon>
        <taxon>Rutaceae</taxon>
        <taxon>Zanthoxyloideae</taxon>
        <taxon>Zanthoxylum</taxon>
    </lineage>
</organism>
<dbReference type="AlphaFoldDB" id="A0A9E9G0M1"/>
<proteinExistence type="evidence at transcript level"/>
<dbReference type="SMART" id="SM00432">
    <property type="entry name" value="MADS"/>
    <property type="match status" value="1"/>
</dbReference>
<keyword evidence="3" id="KW-0238">DNA-binding</keyword>
<evidence type="ECO:0000256" key="2">
    <source>
        <dbReference type="ARBA" id="ARBA00023015"/>
    </source>
</evidence>
<dbReference type="Pfam" id="PF01486">
    <property type="entry name" value="K-box"/>
    <property type="match status" value="1"/>
</dbReference>
<keyword evidence="2" id="KW-0805">Transcription regulation</keyword>
<dbReference type="InterPro" id="IPR033896">
    <property type="entry name" value="MEF2-like_N"/>
</dbReference>
<dbReference type="Pfam" id="PF00319">
    <property type="entry name" value="SRF-TF"/>
    <property type="match status" value="1"/>
</dbReference>
<dbReference type="PROSITE" id="PS50066">
    <property type="entry name" value="MADS_BOX_2"/>
    <property type="match status" value="1"/>
</dbReference>
<feature type="coiled-coil region" evidence="6">
    <location>
        <begin position="82"/>
        <end position="109"/>
    </location>
</feature>
<evidence type="ECO:0000259" key="7">
    <source>
        <dbReference type="PROSITE" id="PS50066"/>
    </source>
</evidence>
<dbReference type="GO" id="GO:0046983">
    <property type="term" value="F:protein dimerization activity"/>
    <property type="evidence" value="ECO:0007669"/>
    <property type="project" value="InterPro"/>
</dbReference>